<organism evidence="1 2">
    <name type="scientific">Ornithinimicrobium ciconiae</name>
    <dbReference type="NCBI Taxonomy" id="2594265"/>
    <lineage>
        <taxon>Bacteria</taxon>
        <taxon>Bacillati</taxon>
        <taxon>Actinomycetota</taxon>
        <taxon>Actinomycetes</taxon>
        <taxon>Micrococcales</taxon>
        <taxon>Ornithinimicrobiaceae</taxon>
        <taxon>Ornithinimicrobium</taxon>
    </lineage>
</organism>
<name>A0A516G6B4_9MICO</name>
<reference evidence="1 2" key="1">
    <citation type="submission" date="2019-07" db="EMBL/GenBank/DDBJ databases">
        <title>complete genome sequencing of Ornithinimicrobium sp. H23M54.</title>
        <authorList>
            <person name="Bae J.-W."/>
            <person name="Lee S.-Y."/>
        </authorList>
    </citation>
    <scope>NUCLEOTIDE SEQUENCE [LARGE SCALE GENOMIC DNA]</scope>
    <source>
        <strain evidence="1 2">H23M54</strain>
    </source>
</reference>
<protein>
    <recommendedName>
        <fullName evidence="3">Aminoglycoside phosphotransferase domain-containing protein</fullName>
    </recommendedName>
</protein>
<dbReference type="AlphaFoldDB" id="A0A516G6B4"/>
<dbReference type="KEGG" id="orz:FNH13_00970"/>
<keyword evidence="2" id="KW-1185">Reference proteome</keyword>
<evidence type="ECO:0000313" key="2">
    <source>
        <dbReference type="Proteomes" id="UP000315395"/>
    </source>
</evidence>
<dbReference type="Proteomes" id="UP000315395">
    <property type="component" value="Chromosome"/>
</dbReference>
<dbReference type="RefSeq" id="WP_143781725.1">
    <property type="nucleotide sequence ID" value="NZ_CP041616.1"/>
</dbReference>
<gene>
    <name evidence="1" type="ORF">FNH13_00970</name>
</gene>
<evidence type="ECO:0000313" key="1">
    <source>
        <dbReference type="EMBL" id="QDO87066.1"/>
    </source>
</evidence>
<sequence>MESPSQVIHGDLLGNVLFAEGHPPTIIDWAPYWRPAGLGSAIAVVDALCWHGTPVEAVAELGAGVPEWSQLVVRALTFRIATFHLLGLWDTARSNRYAPVVDAAVTLAR</sequence>
<evidence type="ECO:0008006" key="3">
    <source>
        <dbReference type="Google" id="ProtNLM"/>
    </source>
</evidence>
<dbReference type="EMBL" id="CP041616">
    <property type="protein sequence ID" value="QDO87066.1"/>
    <property type="molecule type" value="Genomic_DNA"/>
</dbReference>
<proteinExistence type="predicted"/>
<accession>A0A516G6B4</accession>
<dbReference type="OrthoDB" id="4427130at2"/>